<dbReference type="SUPFAM" id="SSF56487">
    <property type="entry name" value="SRCR-like"/>
    <property type="match status" value="1"/>
</dbReference>
<evidence type="ECO:0000313" key="4">
    <source>
        <dbReference type="Proteomes" id="UP001165160"/>
    </source>
</evidence>
<evidence type="ECO:0000313" key="3">
    <source>
        <dbReference type="EMBL" id="GMH97849.1"/>
    </source>
</evidence>
<comment type="caution">
    <text evidence="3">The sequence shown here is derived from an EMBL/GenBank/DDBJ whole genome shotgun (WGS) entry which is preliminary data.</text>
</comment>
<evidence type="ECO:0000259" key="2">
    <source>
        <dbReference type="PROSITE" id="PS50287"/>
    </source>
</evidence>
<dbReference type="Proteomes" id="UP001165160">
    <property type="component" value="Unassembled WGS sequence"/>
</dbReference>
<reference evidence="4" key="1">
    <citation type="journal article" date="2023" name="Commun. Biol.">
        <title>Genome analysis of Parmales, the sister group of diatoms, reveals the evolutionary specialization of diatoms from phago-mixotrophs to photoautotrophs.</title>
        <authorList>
            <person name="Ban H."/>
            <person name="Sato S."/>
            <person name="Yoshikawa S."/>
            <person name="Yamada K."/>
            <person name="Nakamura Y."/>
            <person name="Ichinomiya M."/>
            <person name="Sato N."/>
            <person name="Blanc-Mathieu R."/>
            <person name="Endo H."/>
            <person name="Kuwata A."/>
            <person name="Ogata H."/>
        </authorList>
    </citation>
    <scope>NUCLEOTIDE SEQUENCE [LARGE SCALE GENOMIC DNA]</scope>
    <source>
        <strain evidence="4">NIES 3699</strain>
    </source>
</reference>
<proteinExistence type="predicted"/>
<keyword evidence="4" id="KW-1185">Reference proteome</keyword>
<dbReference type="GO" id="GO:0016020">
    <property type="term" value="C:membrane"/>
    <property type="evidence" value="ECO:0007669"/>
    <property type="project" value="InterPro"/>
</dbReference>
<dbReference type="InterPro" id="IPR001190">
    <property type="entry name" value="SRCR"/>
</dbReference>
<feature type="domain" description="SRCR" evidence="2">
    <location>
        <begin position="92"/>
        <end position="191"/>
    </location>
</feature>
<accession>A0A9W7EZ60</accession>
<dbReference type="PROSITE" id="PS50287">
    <property type="entry name" value="SRCR_2"/>
    <property type="match status" value="1"/>
</dbReference>
<dbReference type="EMBL" id="BRXX01000207">
    <property type="protein sequence ID" value="GMH97849.1"/>
    <property type="molecule type" value="Genomic_DNA"/>
</dbReference>
<dbReference type="SMART" id="SM00202">
    <property type="entry name" value="SR"/>
    <property type="match status" value="1"/>
</dbReference>
<dbReference type="Gene3D" id="3.10.250.10">
    <property type="entry name" value="SRCR-like domain"/>
    <property type="match status" value="1"/>
</dbReference>
<protein>
    <recommendedName>
        <fullName evidence="2">SRCR domain-containing protein</fullName>
    </recommendedName>
</protein>
<organism evidence="3 4">
    <name type="scientific">Triparma verrucosa</name>
    <dbReference type="NCBI Taxonomy" id="1606542"/>
    <lineage>
        <taxon>Eukaryota</taxon>
        <taxon>Sar</taxon>
        <taxon>Stramenopiles</taxon>
        <taxon>Ochrophyta</taxon>
        <taxon>Bolidophyceae</taxon>
        <taxon>Parmales</taxon>
        <taxon>Triparmaceae</taxon>
        <taxon>Triparma</taxon>
    </lineage>
</organism>
<dbReference type="Pfam" id="PF00530">
    <property type="entry name" value="SRCR"/>
    <property type="match status" value="1"/>
</dbReference>
<dbReference type="InterPro" id="IPR036772">
    <property type="entry name" value="SRCR-like_dom_sf"/>
</dbReference>
<sequence length="216" mass="23062">MLGSPCWGEGDDGDNAPKIPCARGRYNPYSSANSQEACLPCEEGKISSKVGESSCRACTGSAVSSSDSTSCFCSKGSGNQLTTGRIQDTSKARLIDQHGHSPVFNRGSVSGRIEVKPSGKSKFGGIWPGYDGTRWDDADARVACRQIGDELGYVTVNGLKLSDTPQGSNIVWWKEMACMGDENILEECEHEELTLTWGAQVGVIFNSLLGKLVNLA</sequence>
<gene>
    <name evidence="3" type="ORF">TrVE_jg3180</name>
</gene>
<evidence type="ECO:0000256" key="1">
    <source>
        <dbReference type="ARBA" id="ARBA00023157"/>
    </source>
</evidence>
<name>A0A9W7EZ60_9STRA</name>
<keyword evidence="1" id="KW-1015">Disulfide bond</keyword>
<dbReference type="AlphaFoldDB" id="A0A9W7EZ60"/>